<dbReference type="AlphaFoldDB" id="G2XZ03"/>
<reference evidence="3" key="1">
    <citation type="journal article" date="2011" name="PLoS Genet.">
        <title>Genomic analysis of the necrotrophic fungal pathogens Sclerotinia sclerotiorum and Botrytis cinerea.</title>
        <authorList>
            <person name="Amselem J."/>
            <person name="Cuomo C.A."/>
            <person name="van Kan J.A."/>
            <person name="Viaud M."/>
            <person name="Benito E.P."/>
            <person name="Couloux A."/>
            <person name="Coutinho P.M."/>
            <person name="de Vries R.P."/>
            <person name="Dyer P.S."/>
            <person name="Fillinger S."/>
            <person name="Fournier E."/>
            <person name="Gout L."/>
            <person name="Hahn M."/>
            <person name="Kohn L."/>
            <person name="Lapalu N."/>
            <person name="Plummer K.M."/>
            <person name="Pradier J.M."/>
            <person name="Quevillon E."/>
            <person name="Sharon A."/>
            <person name="Simon A."/>
            <person name="ten Have A."/>
            <person name="Tudzynski B."/>
            <person name="Tudzynski P."/>
            <person name="Wincker P."/>
            <person name="Andrew M."/>
            <person name="Anthouard V."/>
            <person name="Beever R.E."/>
            <person name="Beffa R."/>
            <person name="Benoit I."/>
            <person name="Bouzid O."/>
            <person name="Brault B."/>
            <person name="Chen Z."/>
            <person name="Choquer M."/>
            <person name="Collemare J."/>
            <person name="Cotton P."/>
            <person name="Danchin E.G."/>
            <person name="Da Silva C."/>
            <person name="Gautier A."/>
            <person name="Giraud C."/>
            <person name="Giraud T."/>
            <person name="Gonzalez C."/>
            <person name="Grossetete S."/>
            <person name="Guldener U."/>
            <person name="Henrissat B."/>
            <person name="Howlett B.J."/>
            <person name="Kodira C."/>
            <person name="Kretschmer M."/>
            <person name="Lappartient A."/>
            <person name="Leroch M."/>
            <person name="Levis C."/>
            <person name="Mauceli E."/>
            <person name="Neuveglise C."/>
            <person name="Oeser B."/>
            <person name="Pearson M."/>
            <person name="Poulain J."/>
            <person name="Poussereau N."/>
            <person name="Quesneville H."/>
            <person name="Rascle C."/>
            <person name="Schumacher J."/>
            <person name="Segurens B."/>
            <person name="Sexton A."/>
            <person name="Silva E."/>
            <person name="Sirven C."/>
            <person name="Soanes D.M."/>
            <person name="Talbot N.J."/>
            <person name="Templeton M."/>
            <person name="Yandava C."/>
            <person name="Yarden O."/>
            <person name="Zeng Q."/>
            <person name="Rollins J.A."/>
            <person name="Lebrun M.H."/>
            <person name="Dickman M."/>
        </authorList>
    </citation>
    <scope>NUCLEOTIDE SEQUENCE [LARGE SCALE GENOMIC DNA]</scope>
    <source>
        <strain evidence="3">T4</strain>
    </source>
</reference>
<feature type="region of interest" description="Disordered" evidence="1">
    <location>
        <begin position="1"/>
        <end position="21"/>
    </location>
</feature>
<dbReference type="Proteomes" id="UP000008177">
    <property type="component" value="Unplaced contigs"/>
</dbReference>
<feature type="region of interest" description="Disordered" evidence="1">
    <location>
        <begin position="34"/>
        <end position="72"/>
    </location>
</feature>
<feature type="compositionally biased region" description="Low complexity" evidence="1">
    <location>
        <begin position="49"/>
        <end position="67"/>
    </location>
</feature>
<accession>G2XZ03</accession>
<dbReference type="InParanoid" id="G2XZ03"/>
<dbReference type="HOGENOM" id="CLU_2527172_0_0_1"/>
<gene>
    <name evidence="2" type="ORF">BofuT4_uP047080.1</name>
</gene>
<sequence>MRLFKEPRANPIPQACTLQKRNEKSRLAAKAYRYQRPSALRSSLSPEEQQAQTTIPQPQPQSTSSHPQNRDLAYDYRGYLEIFW</sequence>
<protein>
    <submittedName>
        <fullName evidence="2">Uncharacterized protein</fullName>
    </submittedName>
</protein>
<proteinExistence type="predicted"/>
<evidence type="ECO:0000256" key="1">
    <source>
        <dbReference type="SAM" id="MobiDB-lite"/>
    </source>
</evidence>
<evidence type="ECO:0000313" key="2">
    <source>
        <dbReference type="EMBL" id="CCD45690.1"/>
    </source>
</evidence>
<organism evidence="2 3">
    <name type="scientific">Botryotinia fuckeliana (strain T4)</name>
    <name type="common">Noble rot fungus</name>
    <name type="synonym">Botrytis cinerea</name>
    <dbReference type="NCBI Taxonomy" id="999810"/>
    <lineage>
        <taxon>Eukaryota</taxon>
        <taxon>Fungi</taxon>
        <taxon>Dikarya</taxon>
        <taxon>Ascomycota</taxon>
        <taxon>Pezizomycotina</taxon>
        <taxon>Leotiomycetes</taxon>
        <taxon>Helotiales</taxon>
        <taxon>Sclerotiniaceae</taxon>
        <taxon>Botrytis</taxon>
    </lineage>
</organism>
<dbReference type="EMBL" id="FQ790278">
    <property type="protein sequence ID" value="CCD45690.1"/>
    <property type="molecule type" value="Genomic_DNA"/>
</dbReference>
<name>G2XZ03_BOTF4</name>
<evidence type="ECO:0000313" key="3">
    <source>
        <dbReference type="Proteomes" id="UP000008177"/>
    </source>
</evidence>